<sequence>MLFLGTMVFGTFKILFGEKFARENYLQDNANMAGAIMRNEIEEGIAGAIREGALKCFLRPKKGGTFRPCPRAIWNTEQLRERFDEFDLDPNKPFQSGRPANRKEWIWIEEGSATRFGTLIQTKKTSGHYNDSVSRLFSDTIKELGVKTERRAPKAAAVRQAISEICPYGIPETNQEKVIVEDLRAKASEIFGGSIDAKTVRREIKKIFP</sequence>
<accession>A0ABD5LLT4</accession>
<protein>
    <submittedName>
        <fullName evidence="1">Uncharacterized protein</fullName>
    </submittedName>
</protein>
<name>A0ABD5LLT4_AGRRD</name>
<evidence type="ECO:0000313" key="1">
    <source>
        <dbReference type="EMBL" id="MES4992118.1"/>
    </source>
</evidence>
<dbReference type="RefSeq" id="WP_353574332.1">
    <property type="nucleotide sequence ID" value="NZ_JBETME010000007.1"/>
</dbReference>
<organism evidence="1 2">
    <name type="scientific">Agrobacterium radiobacter</name>
    <dbReference type="NCBI Taxonomy" id="362"/>
    <lineage>
        <taxon>Bacteria</taxon>
        <taxon>Pseudomonadati</taxon>
        <taxon>Pseudomonadota</taxon>
        <taxon>Alphaproteobacteria</taxon>
        <taxon>Hyphomicrobiales</taxon>
        <taxon>Rhizobiaceae</taxon>
        <taxon>Rhizobium/Agrobacterium group</taxon>
        <taxon>Agrobacterium</taxon>
        <taxon>Agrobacterium tumefaciens complex</taxon>
    </lineage>
</organism>
<dbReference type="Proteomes" id="UP001438189">
    <property type="component" value="Unassembled WGS sequence"/>
</dbReference>
<gene>
    <name evidence="1" type="ORF">ABVB70_17395</name>
</gene>
<evidence type="ECO:0000313" key="2">
    <source>
        <dbReference type="Proteomes" id="UP001438189"/>
    </source>
</evidence>
<dbReference type="AlphaFoldDB" id="A0ABD5LLT4"/>
<reference evidence="1 2" key="1">
    <citation type="submission" date="2024-06" db="EMBL/GenBank/DDBJ databases">
        <title>Genome sequencing of Agrobacterium spp. from tobacco in Serbia.</title>
        <authorList>
            <person name="Ilicic R.J."/>
            <person name="Studholme D.J."/>
            <person name="Jelusic A."/>
            <person name="Barac G."/>
            <person name="Bagi F."/>
            <person name="Popovic Milovanovic T."/>
        </authorList>
    </citation>
    <scope>NUCLEOTIDE SEQUENCE [LARGE SCALE GENOMIC DNA]</scope>
    <source>
        <strain evidence="1 2">DA1</strain>
    </source>
</reference>
<proteinExistence type="predicted"/>
<comment type="caution">
    <text evidence="1">The sequence shown here is derived from an EMBL/GenBank/DDBJ whole genome shotgun (WGS) entry which is preliminary data.</text>
</comment>
<dbReference type="EMBL" id="JBETME010000007">
    <property type="protein sequence ID" value="MES4992118.1"/>
    <property type="molecule type" value="Genomic_DNA"/>
</dbReference>